<evidence type="ECO:0000256" key="7">
    <source>
        <dbReference type="RuleBase" id="RU363032"/>
    </source>
</evidence>
<dbReference type="Proteomes" id="UP001501414">
    <property type="component" value="Unassembled WGS sequence"/>
</dbReference>
<feature type="transmembrane region" description="Helical" evidence="7">
    <location>
        <begin position="7"/>
        <end position="26"/>
    </location>
</feature>
<reference evidence="9 10" key="1">
    <citation type="journal article" date="2019" name="Int. J. Syst. Evol. Microbiol.">
        <title>The Global Catalogue of Microorganisms (GCM) 10K type strain sequencing project: providing services to taxonomists for standard genome sequencing and annotation.</title>
        <authorList>
            <consortium name="The Broad Institute Genomics Platform"/>
            <consortium name="The Broad Institute Genome Sequencing Center for Infectious Disease"/>
            <person name="Wu L."/>
            <person name="Ma J."/>
        </authorList>
    </citation>
    <scope>NUCLEOTIDE SEQUENCE [LARGE SCALE GENOMIC DNA]</scope>
    <source>
        <strain evidence="9 10">JCM 11896</strain>
    </source>
</reference>
<keyword evidence="6 7" id="KW-0472">Membrane</keyword>
<dbReference type="EMBL" id="BAAAJK010000026">
    <property type="protein sequence ID" value="GAA1394254.1"/>
    <property type="molecule type" value="Genomic_DNA"/>
</dbReference>
<keyword evidence="4 7" id="KW-0812">Transmembrane</keyword>
<dbReference type="SUPFAM" id="SSF161098">
    <property type="entry name" value="MetI-like"/>
    <property type="match status" value="1"/>
</dbReference>
<dbReference type="CDD" id="cd06261">
    <property type="entry name" value="TM_PBP2"/>
    <property type="match status" value="1"/>
</dbReference>
<dbReference type="Pfam" id="PF00528">
    <property type="entry name" value="BPD_transp_1"/>
    <property type="match status" value="1"/>
</dbReference>
<feature type="transmembrane region" description="Helical" evidence="7">
    <location>
        <begin position="175"/>
        <end position="200"/>
    </location>
</feature>
<keyword evidence="3" id="KW-1003">Cell membrane</keyword>
<comment type="subcellular location">
    <subcellularLocation>
        <location evidence="1 7">Cell membrane</location>
        <topology evidence="1 7">Multi-pass membrane protein</topology>
    </subcellularLocation>
</comment>
<keyword evidence="5 7" id="KW-1133">Transmembrane helix</keyword>
<feature type="transmembrane region" description="Helical" evidence="7">
    <location>
        <begin position="106"/>
        <end position="124"/>
    </location>
</feature>
<evidence type="ECO:0000256" key="2">
    <source>
        <dbReference type="ARBA" id="ARBA00022448"/>
    </source>
</evidence>
<gene>
    <name evidence="9" type="ORF">GCM10009613_42080</name>
</gene>
<feature type="transmembrane region" description="Helical" evidence="7">
    <location>
        <begin position="130"/>
        <end position="154"/>
    </location>
</feature>
<dbReference type="RefSeq" id="WP_344025128.1">
    <property type="nucleotide sequence ID" value="NZ_BAAAJK010000026.1"/>
</dbReference>
<comment type="caution">
    <text evidence="9">The sequence shown here is derived from an EMBL/GenBank/DDBJ whole genome shotgun (WGS) entry which is preliminary data.</text>
</comment>
<keyword evidence="10" id="KW-1185">Reference proteome</keyword>
<feature type="transmembrane region" description="Helical" evidence="7">
    <location>
        <begin position="75"/>
        <end position="94"/>
    </location>
</feature>
<dbReference type="PROSITE" id="PS50928">
    <property type="entry name" value="ABC_TM1"/>
    <property type="match status" value="1"/>
</dbReference>
<evidence type="ECO:0000256" key="1">
    <source>
        <dbReference type="ARBA" id="ARBA00004651"/>
    </source>
</evidence>
<proteinExistence type="inferred from homology"/>
<dbReference type="InterPro" id="IPR035906">
    <property type="entry name" value="MetI-like_sf"/>
</dbReference>
<evidence type="ECO:0000256" key="3">
    <source>
        <dbReference type="ARBA" id="ARBA00022475"/>
    </source>
</evidence>
<organism evidence="9 10">
    <name type="scientific">Pseudonocardia kongjuensis</name>
    <dbReference type="NCBI Taxonomy" id="102227"/>
    <lineage>
        <taxon>Bacteria</taxon>
        <taxon>Bacillati</taxon>
        <taxon>Actinomycetota</taxon>
        <taxon>Actinomycetes</taxon>
        <taxon>Pseudonocardiales</taxon>
        <taxon>Pseudonocardiaceae</taxon>
        <taxon>Pseudonocardia</taxon>
    </lineage>
</organism>
<evidence type="ECO:0000313" key="9">
    <source>
        <dbReference type="EMBL" id="GAA1394254.1"/>
    </source>
</evidence>
<dbReference type="PANTHER" id="PTHR30151">
    <property type="entry name" value="ALKANE SULFONATE ABC TRANSPORTER-RELATED, MEMBRANE SUBUNIT"/>
    <property type="match status" value="1"/>
</dbReference>
<feature type="domain" description="ABC transmembrane type-1" evidence="8">
    <location>
        <begin position="68"/>
        <end position="255"/>
    </location>
</feature>
<keyword evidence="2 7" id="KW-0813">Transport</keyword>
<name>A0ABN1Y084_9PSEU</name>
<dbReference type="Gene3D" id="1.10.3720.10">
    <property type="entry name" value="MetI-like"/>
    <property type="match status" value="1"/>
</dbReference>
<evidence type="ECO:0000256" key="5">
    <source>
        <dbReference type="ARBA" id="ARBA00022989"/>
    </source>
</evidence>
<protein>
    <recommendedName>
        <fullName evidence="8">ABC transmembrane type-1 domain-containing protein</fullName>
    </recommendedName>
</protein>
<evidence type="ECO:0000256" key="6">
    <source>
        <dbReference type="ARBA" id="ARBA00023136"/>
    </source>
</evidence>
<comment type="similarity">
    <text evidence="7">Belongs to the binding-protein-dependent transport system permease family.</text>
</comment>
<evidence type="ECO:0000259" key="8">
    <source>
        <dbReference type="PROSITE" id="PS50928"/>
    </source>
</evidence>
<evidence type="ECO:0000256" key="4">
    <source>
        <dbReference type="ARBA" id="ARBA00022692"/>
    </source>
</evidence>
<evidence type="ECO:0000313" key="10">
    <source>
        <dbReference type="Proteomes" id="UP001501414"/>
    </source>
</evidence>
<sequence length="274" mass="28642">MRGPRRDAVAVAAGCVVVALVVVALWELVKLVAGLDRTRLPHVWEVLAHFGARTSQGEIELVFLLGNLWVTVRSAVFGILCALLVGTALGVLTAKRPVLGPSLMPLLVLSRALPLVALAPPLVILFGPGWVAATIMATLAGFFPAVVAVARGIGEVPVAQRELLDSFGAPRRRQFTVLELPAALTHTSAAIRTVAAWAFLGAVLAELPSGTQDGIAAVVLAASQYYSYRPEPMWCAAIVVAGGGVALVYLVSWLVRAAARAALRTTHLPAGAES</sequence>
<accession>A0ABN1Y084</accession>
<feature type="transmembrane region" description="Helical" evidence="7">
    <location>
        <begin position="233"/>
        <end position="255"/>
    </location>
</feature>
<dbReference type="InterPro" id="IPR000515">
    <property type="entry name" value="MetI-like"/>
</dbReference>
<dbReference type="PANTHER" id="PTHR30151:SF0">
    <property type="entry name" value="ABC TRANSPORTER PERMEASE PROTEIN MJ0413-RELATED"/>
    <property type="match status" value="1"/>
</dbReference>